<feature type="compositionally biased region" description="Polar residues" evidence="1">
    <location>
        <begin position="1"/>
        <end position="10"/>
    </location>
</feature>
<dbReference type="OrthoDB" id="779856at2759"/>
<feature type="region of interest" description="Disordered" evidence="1">
    <location>
        <begin position="1"/>
        <end position="22"/>
    </location>
</feature>
<evidence type="ECO:0000313" key="3">
    <source>
        <dbReference type="Proteomes" id="UP000187406"/>
    </source>
</evidence>
<dbReference type="InParanoid" id="A0A1Q3C993"/>
<dbReference type="InterPro" id="IPR039280">
    <property type="entry name" value="VUP"/>
</dbReference>
<dbReference type="GO" id="GO:0010089">
    <property type="term" value="P:xylem development"/>
    <property type="evidence" value="ECO:0007669"/>
    <property type="project" value="InterPro"/>
</dbReference>
<dbReference type="EMBL" id="BDDD01001530">
    <property type="protein sequence ID" value="GAV76810.1"/>
    <property type="molecule type" value="Genomic_DNA"/>
</dbReference>
<accession>A0A1Q3C993</accession>
<organism evidence="2 3">
    <name type="scientific">Cephalotus follicularis</name>
    <name type="common">Albany pitcher plant</name>
    <dbReference type="NCBI Taxonomy" id="3775"/>
    <lineage>
        <taxon>Eukaryota</taxon>
        <taxon>Viridiplantae</taxon>
        <taxon>Streptophyta</taxon>
        <taxon>Embryophyta</taxon>
        <taxon>Tracheophyta</taxon>
        <taxon>Spermatophyta</taxon>
        <taxon>Magnoliopsida</taxon>
        <taxon>eudicotyledons</taxon>
        <taxon>Gunneridae</taxon>
        <taxon>Pentapetalae</taxon>
        <taxon>rosids</taxon>
        <taxon>fabids</taxon>
        <taxon>Oxalidales</taxon>
        <taxon>Cephalotaceae</taxon>
        <taxon>Cephalotus</taxon>
    </lineage>
</organism>
<dbReference type="Proteomes" id="UP000187406">
    <property type="component" value="Unassembled WGS sequence"/>
</dbReference>
<comment type="caution">
    <text evidence="2">The sequence shown here is derived from an EMBL/GenBank/DDBJ whole genome shotgun (WGS) entry which is preliminary data.</text>
</comment>
<proteinExistence type="predicted"/>
<reference evidence="3" key="1">
    <citation type="submission" date="2016-04" db="EMBL/GenBank/DDBJ databases">
        <title>Cephalotus genome sequencing.</title>
        <authorList>
            <person name="Fukushima K."/>
            <person name="Hasebe M."/>
            <person name="Fang X."/>
        </authorList>
    </citation>
    <scope>NUCLEOTIDE SEQUENCE [LARGE SCALE GENOMIC DNA]</scope>
    <source>
        <strain evidence="3">cv. St1</strain>
    </source>
</reference>
<dbReference type="PANTHER" id="PTHR33974:SF2">
    <property type="entry name" value="VASCULAR-RELATED UNKNOWN PROTEIN 1"/>
    <property type="match status" value="1"/>
</dbReference>
<dbReference type="STRING" id="3775.A0A1Q3C993"/>
<keyword evidence="3" id="KW-1185">Reference proteome</keyword>
<gene>
    <name evidence="2" type="ORF">CFOL_v3_20283</name>
</gene>
<evidence type="ECO:0000256" key="1">
    <source>
        <dbReference type="SAM" id="MobiDB-lite"/>
    </source>
</evidence>
<dbReference type="AlphaFoldDB" id="A0A1Q3C993"/>
<dbReference type="PANTHER" id="PTHR33974">
    <property type="entry name" value="VASCULAR-RELATED UNKNOWN PROTEIN 1-RELATED"/>
    <property type="match status" value="1"/>
</dbReference>
<sequence length="198" mass="21748">MNSSSVTKSGASKEATDVSPEESGWTAYFEDFSNNYNREEDSLCSSFIDSPSLVSDAGSASAWKISHNKNVPACTSIGCSPKIPRKLIFKKTRSNKKLSLDDSLEDTASSPVNSPKVSELEQLDLYQKKPEAHITNTVVNLDFIVIGKEPISDDYKHLQADNNRSKVDFDYGKSDPCANLRSRGLCLVPLSMLVNYLG</sequence>
<name>A0A1Q3C993_CEPFO</name>
<protein>
    <submittedName>
        <fullName evidence="2">Uncharacterized protein</fullName>
    </submittedName>
</protein>
<evidence type="ECO:0000313" key="2">
    <source>
        <dbReference type="EMBL" id="GAV76810.1"/>
    </source>
</evidence>
<dbReference type="FunCoup" id="A0A1Q3C993">
    <property type="interactions" value="18"/>
</dbReference>